<dbReference type="GO" id="GO:0035312">
    <property type="term" value="F:5'-3' DNA exonuclease activity"/>
    <property type="evidence" value="ECO:0007669"/>
    <property type="project" value="TreeGrafter"/>
</dbReference>
<dbReference type="PANTHER" id="PTHR42924">
    <property type="entry name" value="EXONUCLEASE"/>
    <property type="match status" value="1"/>
</dbReference>
<dbReference type="PATRIC" id="fig|1703779.3.peg.675"/>
<dbReference type="InterPro" id="IPR016195">
    <property type="entry name" value="Pol/histidinol_Pase-like"/>
</dbReference>
<dbReference type="EMBL" id="LJUJ01000004">
    <property type="protein sequence ID" value="KPK64279.1"/>
    <property type="molecule type" value="Genomic_DNA"/>
</dbReference>
<dbReference type="GO" id="GO:0004534">
    <property type="term" value="F:5'-3' RNA exonuclease activity"/>
    <property type="evidence" value="ECO:0007669"/>
    <property type="project" value="TreeGrafter"/>
</dbReference>
<dbReference type="InterPro" id="IPR004013">
    <property type="entry name" value="PHP_dom"/>
</dbReference>
<dbReference type="SUPFAM" id="SSF89550">
    <property type="entry name" value="PHP domain-like"/>
    <property type="match status" value="1"/>
</dbReference>
<dbReference type="Pfam" id="PF02811">
    <property type="entry name" value="PHP"/>
    <property type="match status" value="1"/>
</dbReference>
<feature type="domain" description="Polymerase/histidinol phosphatase N-terminal" evidence="1">
    <location>
        <begin position="7"/>
        <end position="75"/>
    </location>
</feature>
<dbReference type="Proteomes" id="UP000051373">
    <property type="component" value="Unassembled WGS sequence"/>
</dbReference>
<name>A0A0S8FU92_UNCW3</name>
<evidence type="ECO:0000313" key="2">
    <source>
        <dbReference type="EMBL" id="KPK64279.1"/>
    </source>
</evidence>
<dbReference type="PANTHER" id="PTHR42924:SF3">
    <property type="entry name" value="POLYMERASE_HISTIDINOL PHOSPHATASE N-TERMINAL DOMAIN-CONTAINING PROTEIN"/>
    <property type="match status" value="1"/>
</dbReference>
<comment type="caution">
    <text evidence="2">The sequence shown here is derived from an EMBL/GenBank/DDBJ whole genome shotgun (WGS) entry which is preliminary data.</text>
</comment>
<evidence type="ECO:0000313" key="3">
    <source>
        <dbReference type="Proteomes" id="UP000051373"/>
    </source>
</evidence>
<dbReference type="STRING" id="1703779.AMJ83_03385"/>
<dbReference type="InterPro" id="IPR052018">
    <property type="entry name" value="PHP_domain"/>
</dbReference>
<dbReference type="AlphaFoldDB" id="A0A0S8FU92"/>
<accession>A0A0S8FU92</accession>
<dbReference type="SMART" id="SM00481">
    <property type="entry name" value="POLIIIAc"/>
    <property type="match status" value="1"/>
</dbReference>
<dbReference type="CDD" id="cd07432">
    <property type="entry name" value="PHP_HisPPase"/>
    <property type="match status" value="1"/>
</dbReference>
<sequence>MLRCYRADLHIHTCLSPCADLTMSPRRVVKAALAKKLDMIAICDHNSAENLRAAANAARDTSLTVLAGMEITSSEEVHVIGLFKDVDTALIMQQLVYQNLAPGENKEKLFGEQIIANEFDEVEGYNHRLLIGATNLSISDTVQEIHRLDGLAIASHIDREAYSIIGQLGFIPEGLELDALEISSSITHAEAAKMAPQIEKFSLISSSDAHSLDEIGKVIARFRIAAPTIEELGKAFKVKQGRSVMLEA</sequence>
<gene>
    <name evidence="2" type="ORF">AMJ83_03385</name>
</gene>
<dbReference type="Gene3D" id="3.20.20.140">
    <property type="entry name" value="Metal-dependent hydrolases"/>
    <property type="match status" value="1"/>
</dbReference>
<proteinExistence type="predicted"/>
<reference evidence="2 3" key="1">
    <citation type="journal article" date="2015" name="Microbiome">
        <title>Genomic resolution of linkages in carbon, nitrogen, and sulfur cycling among widespread estuary sediment bacteria.</title>
        <authorList>
            <person name="Baker B.J."/>
            <person name="Lazar C.S."/>
            <person name="Teske A.P."/>
            <person name="Dick G.J."/>
        </authorList>
    </citation>
    <scope>NUCLEOTIDE SEQUENCE [LARGE SCALE GENOMIC DNA]</scope>
    <source>
        <strain evidence="2">SM23_42</strain>
    </source>
</reference>
<evidence type="ECO:0000259" key="1">
    <source>
        <dbReference type="SMART" id="SM00481"/>
    </source>
</evidence>
<protein>
    <recommendedName>
        <fullName evidence="1">Polymerase/histidinol phosphatase N-terminal domain-containing protein</fullName>
    </recommendedName>
</protein>
<organism evidence="2 3">
    <name type="scientific">candidate division WOR_3 bacterium SM23_42</name>
    <dbReference type="NCBI Taxonomy" id="1703779"/>
    <lineage>
        <taxon>Bacteria</taxon>
        <taxon>Bacteria division WOR-3</taxon>
    </lineage>
</organism>
<dbReference type="InterPro" id="IPR003141">
    <property type="entry name" value="Pol/His_phosphatase_N"/>
</dbReference>